<keyword evidence="9" id="KW-0812">Transmembrane</keyword>
<evidence type="ECO:0000256" key="2">
    <source>
        <dbReference type="ARBA" id="ARBA00004651"/>
    </source>
</evidence>
<organism evidence="11 12">
    <name type="scientific">Candidatus Dojkabacteria bacterium</name>
    <dbReference type="NCBI Taxonomy" id="2099670"/>
    <lineage>
        <taxon>Bacteria</taxon>
        <taxon>Candidatus Dojkabacteria</taxon>
    </lineage>
</organism>
<comment type="catalytic activity">
    <reaction evidence="1">
        <text>ATP + protein L-histidine = ADP + protein N-phospho-L-histidine.</text>
        <dbReference type="EC" id="2.7.13.3"/>
    </reaction>
</comment>
<keyword evidence="5" id="KW-0808">Transferase</keyword>
<evidence type="ECO:0000256" key="7">
    <source>
        <dbReference type="ARBA" id="ARBA00022777"/>
    </source>
</evidence>
<evidence type="ECO:0000313" key="11">
    <source>
        <dbReference type="EMBL" id="MCA9376306.1"/>
    </source>
</evidence>
<dbReference type="Gene3D" id="1.10.287.130">
    <property type="match status" value="1"/>
</dbReference>
<evidence type="ECO:0000256" key="4">
    <source>
        <dbReference type="ARBA" id="ARBA00022475"/>
    </source>
</evidence>
<dbReference type="SMART" id="SM00387">
    <property type="entry name" value="HATPase_c"/>
    <property type="match status" value="1"/>
</dbReference>
<feature type="transmembrane region" description="Helical" evidence="9">
    <location>
        <begin position="52"/>
        <end position="68"/>
    </location>
</feature>
<dbReference type="InterPro" id="IPR036097">
    <property type="entry name" value="HisK_dim/P_sf"/>
</dbReference>
<dbReference type="InterPro" id="IPR036890">
    <property type="entry name" value="HATPase_C_sf"/>
</dbReference>
<reference evidence="11" key="2">
    <citation type="journal article" date="2021" name="Microbiome">
        <title>Successional dynamics and alternative stable states in a saline activated sludge microbial community over 9 years.</title>
        <authorList>
            <person name="Wang Y."/>
            <person name="Ye J."/>
            <person name="Ju F."/>
            <person name="Liu L."/>
            <person name="Boyd J.A."/>
            <person name="Deng Y."/>
            <person name="Parks D.H."/>
            <person name="Jiang X."/>
            <person name="Yin X."/>
            <person name="Woodcroft B.J."/>
            <person name="Tyson G.W."/>
            <person name="Hugenholtz P."/>
            <person name="Polz M.F."/>
            <person name="Zhang T."/>
        </authorList>
    </citation>
    <scope>NUCLEOTIDE SEQUENCE</scope>
    <source>
        <strain evidence="11">HKST-UBA17</strain>
    </source>
</reference>
<dbReference type="InterPro" id="IPR003661">
    <property type="entry name" value="HisK_dim/P_dom"/>
</dbReference>
<sequence length="446" mass="51148">MLPGGLSKEYITQRRAFLAVKYVLDVLIICSLIAAVILIVRGMQVDVPPRDHVFRLVFTTGFLVLAVLARTKVRTWYSQIWTIISFLTVSFSLSLLILLGSDVAIAYVTFVIVIYGTCIVGSWKTAEQITKIIVISVVIIAISQYYFGYPFSLLLNTLMLCIFLWINFRIAKLGFSEIEYSYDKAISYAVELEMLNKDLEKRVYERTQQLHEDFEKRIEIYEREAEIGYITKALIHDIRTPLSSISLTINMIEENNKSHMIDLERSFEQLNSIIDETEELMIGNPSRSDFDVVETIRSAVDLIKNQLDRSMIDISLDLDRISTVKLYGQRSIFLRIILNLLVNSLEELRSNVNSKRLIEVGGSVEDGSLLISVKDNGRGLEPDEIKTLFFKDYSNKHSGKHFGLGLNFVKKAMIDEFNGKAQVESKKDKYTLVRLIFQIEDHKYDI</sequence>
<dbReference type="SUPFAM" id="SSF47384">
    <property type="entry name" value="Homodimeric domain of signal transducing histidine kinase"/>
    <property type="match status" value="1"/>
</dbReference>
<dbReference type="SUPFAM" id="SSF55874">
    <property type="entry name" value="ATPase domain of HSP90 chaperone/DNA topoisomerase II/histidine kinase"/>
    <property type="match status" value="1"/>
</dbReference>
<evidence type="ECO:0000256" key="9">
    <source>
        <dbReference type="SAM" id="Phobius"/>
    </source>
</evidence>
<keyword evidence="4" id="KW-1003">Cell membrane</keyword>
<accession>A0A955KXQ0</accession>
<feature type="domain" description="Histidine kinase" evidence="10">
    <location>
        <begin position="233"/>
        <end position="441"/>
    </location>
</feature>
<dbReference type="InterPro" id="IPR003594">
    <property type="entry name" value="HATPase_dom"/>
</dbReference>
<evidence type="ECO:0000256" key="8">
    <source>
        <dbReference type="ARBA" id="ARBA00022840"/>
    </source>
</evidence>
<dbReference type="GO" id="GO:0005886">
    <property type="term" value="C:plasma membrane"/>
    <property type="evidence" value="ECO:0007669"/>
    <property type="project" value="UniProtKB-SubCell"/>
</dbReference>
<evidence type="ECO:0000256" key="5">
    <source>
        <dbReference type="ARBA" id="ARBA00022679"/>
    </source>
</evidence>
<dbReference type="InterPro" id="IPR005467">
    <property type="entry name" value="His_kinase_dom"/>
</dbReference>
<keyword evidence="7 11" id="KW-0418">Kinase</keyword>
<evidence type="ECO:0000259" key="10">
    <source>
        <dbReference type="PROSITE" id="PS50109"/>
    </source>
</evidence>
<dbReference type="Proteomes" id="UP000741282">
    <property type="component" value="Unassembled WGS sequence"/>
</dbReference>
<dbReference type="EMBL" id="JAGQLN010000001">
    <property type="protein sequence ID" value="MCA9376306.1"/>
    <property type="molecule type" value="Genomic_DNA"/>
</dbReference>
<dbReference type="PANTHER" id="PTHR44936:SF10">
    <property type="entry name" value="SENSOR PROTEIN RSTB"/>
    <property type="match status" value="1"/>
</dbReference>
<feature type="transmembrane region" description="Helical" evidence="9">
    <location>
        <begin position="80"/>
        <end position="98"/>
    </location>
</feature>
<dbReference type="CDD" id="cd00082">
    <property type="entry name" value="HisKA"/>
    <property type="match status" value="1"/>
</dbReference>
<name>A0A955KXQ0_9BACT</name>
<evidence type="ECO:0000256" key="6">
    <source>
        <dbReference type="ARBA" id="ARBA00022741"/>
    </source>
</evidence>
<reference evidence="11" key="1">
    <citation type="submission" date="2020-04" db="EMBL/GenBank/DDBJ databases">
        <authorList>
            <person name="Zhang T."/>
        </authorList>
    </citation>
    <scope>NUCLEOTIDE SEQUENCE</scope>
    <source>
        <strain evidence="11">HKST-UBA17</strain>
    </source>
</reference>
<evidence type="ECO:0000256" key="3">
    <source>
        <dbReference type="ARBA" id="ARBA00012438"/>
    </source>
</evidence>
<dbReference type="PANTHER" id="PTHR44936">
    <property type="entry name" value="SENSOR PROTEIN CREC"/>
    <property type="match status" value="1"/>
</dbReference>
<feature type="transmembrane region" description="Helical" evidence="9">
    <location>
        <begin position="20"/>
        <end position="40"/>
    </location>
</feature>
<keyword evidence="6" id="KW-0547">Nucleotide-binding</keyword>
<feature type="transmembrane region" description="Helical" evidence="9">
    <location>
        <begin position="104"/>
        <end position="122"/>
    </location>
</feature>
<protein>
    <recommendedName>
        <fullName evidence="3">histidine kinase</fullName>
        <ecNumber evidence="3">2.7.13.3</ecNumber>
    </recommendedName>
</protein>
<dbReference type="GO" id="GO:0005524">
    <property type="term" value="F:ATP binding"/>
    <property type="evidence" value="ECO:0007669"/>
    <property type="project" value="UniProtKB-KW"/>
</dbReference>
<dbReference type="InterPro" id="IPR050980">
    <property type="entry name" value="2C_sensor_his_kinase"/>
</dbReference>
<dbReference type="AlphaFoldDB" id="A0A955KXQ0"/>
<dbReference type="Pfam" id="PF02518">
    <property type="entry name" value="HATPase_c"/>
    <property type="match status" value="1"/>
</dbReference>
<keyword evidence="9" id="KW-0472">Membrane</keyword>
<comment type="subcellular location">
    <subcellularLocation>
        <location evidence="2">Cell membrane</location>
        <topology evidence="2">Multi-pass membrane protein</topology>
    </subcellularLocation>
</comment>
<dbReference type="EC" id="2.7.13.3" evidence="3"/>
<keyword evidence="8" id="KW-0067">ATP-binding</keyword>
<dbReference type="Gene3D" id="3.30.565.10">
    <property type="entry name" value="Histidine kinase-like ATPase, C-terminal domain"/>
    <property type="match status" value="1"/>
</dbReference>
<evidence type="ECO:0000256" key="1">
    <source>
        <dbReference type="ARBA" id="ARBA00000085"/>
    </source>
</evidence>
<keyword evidence="9" id="KW-1133">Transmembrane helix</keyword>
<proteinExistence type="predicted"/>
<comment type="caution">
    <text evidence="11">The sequence shown here is derived from an EMBL/GenBank/DDBJ whole genome shotgun (WGS) entry which is preliminary data.</text>
</comment>
<gene>
    <name evidence="11" type="ORF">KC685_00085</name>
</gene>
<dbReference type="PROSITE" id="PS50109">
    <property type="entry name" value="HIS_KIN"/>
    <property type="match status" value="1"/>
</dbReference>
<dbReference type="GO" id="GO:0000155">
    <property type="term" value="F:phosphorelay sensor kinase activity"/>
    <property type="evidence" value="ECO:0007669"/>
    <property type="project" value="InterPro"/>
</dbReference>
<evidence type="ECO:0000313" key="12">
    <source>
        <dbReference type="Proteomes" id="UP000741282"/>
    </source>
</evidence>
<feature type="transmembrane region" description="Helical" evidence="9">
    <location>
        <begin position="129"/>
        <end position="147"/>
    </location>
</feature>